<dbReference type="SMART" id="SM00185">
    <property type="entry name" value="ARM"/>
    <property type="match status" value="2"/>
</dbReference>
<gene>
    <name evidence="4" type="ORF">J8273_1903</name>
</gene>
<dbReference type="Pfam" id="PF00514">
    <property type="entry name" value="Arm"/>
    <property type="match status" value="1"/>
</dbReference>
<name>A0A8J6AWV6_9EUKA</name>
<dbReference type="Proteomes" id="UP000717585">
    <property type="component" value="Unassembled WGS sequence"/>
</dbReference>
<evidence type="ECO:0000313" key="4">
    <source>
        <dbReference type="EMBL" id="KAG9396856.1"/>
    </source>
</evidence>
<dbReference type="Gene3D" id="1.25.10.10">
    <property type="entry name" value="Leucine-rich Repeat Variant"/>
    <property type="match status" value="1"/>
</dbReference>
<reference evidence="4" key="1">
    <citation type="submission" date="2021-05" db="EMBL/GenBank/DDBJ databases">
        <title>A free-living protist that lacks canonical eukaryotic 1 DNA replication and segregation systems.</title>
        <authorList>
            <person name="Salas-Leiva D.E."/>
            <person name="Tromer E.C."/>
            <person name="Curtis B.A."/>
            <person name="Jerlstrom-Hultqvist J."/>
            <person name="Kolisko M."/>
            <person name="Yi Z."/>
            <person name="Salas-Leiva J.S."/>
            <person name="Gallot-Lavallee L."/>
            <person name="Kops G.J.P.L."/>
            <person name="Archibald J.M."/>
            <person name="Simpson A.G.B."/>
            <person name="Roger A.J."/>
        </authorList>
    </citation>
    <scope>NUCLEOTIDE SEQUENCE</scope>
    <source>
        <strain evidence="4">BICM</strain>
    </source>
</reference>
<evidence type="ECO:0000256" key="2">
    <source>
        <dbReference type="ARBA" id="ARBA00022448"/>
    </source>
</evidence>
<evidence type="ECO:0000313" key="5">
    <source>
        <dbReference type="Proteomes" id="UP000717585"/>
    </source>
</evidence>
<keyword evidence="3" id="KW-0653">Protein transport</keyword>
<evidence type="ECO:0000256" key="3">
    <source>
        <dbReference type="ARBA" id="ARBA00022927"/>
    </source>
</evidence>
<keyword evidence="2" id="KW-0813">Transport</keyword>
<dbReference type="PANTHER" id="PTHR23316">
    <property type="entry name" value="IMPORTIN ALPHA"/>
    <property type="match status" value="1"/>
</dbReference>
<dbReference type="InterPro" id="IPR011989">
    <property type="entry name" value="ARM-like"/>
</dbReference>
<keyword evidence="5" id="KW-1185">Reference proteome</keyword>
<comment type="similarity">
    <text evidence="1">Belongs to the importin alpha family.</text>
</comment>
<dbReference type="OrthoDB" id="29145at2759"/>
<protein>
    <submittedName>
        <fullName evidence="4">Endodeoxyribonuclease RusA family protein</fullName>
    </submittedName>
</protein>
<proteinExistence type="inferred from homology"/>
<dbReference type="InterPro" id="IPR000225">
    <property type="entry name" value="Armadillo"/>
</dbReference>
<evidence type="ECO:0000256" key="1">
    <source>
        <dbReference type="ARBA" id="ARBA00010394"/>
    </source>
</evidence>
<dbReference type="EMBL" id="JAHDYR010000005">
    <property type="protein sequence ID" value="KAG9396856.1"/>
    <property type="molecule type" value="Genomic_DNA"/>
</dbReference>
<comment type="caution">
    <text evidence="4">The sequence shown here is derived from an EMBL/GenBank/DDBJ whole genome shotgun (WGS) entry which is preliminary data.</text>
</comment>
<dbReference type="SUPFAM" id="SSF48371">
    <property type="entry name" value="ARM repeat"/>
    <property type="match status" value="1"/>
</dbReference>
<dbReference type="InterPro" id="IPR016024">
    <property type="entry name" value="ARM-type_fold"/>
</dbReference>
<sequence length="486" mass="53022">MPSGAKKLESKVHNGLSEMDGVICELLDFHSHTPDETLKNLTSLRSFFTQKSVIELEADQANTIIDITLPFMLTDPESPEFINDRAYATPNHIFEASWIITNVASGNQTPVVIERGLVPLLCSQIASARSMEDTIMAEKLFSQAVWTLGNIAGERSTDSIVVDIARTGVVAEFAAWLPKLNRRNKAIVMWALESMMSSSRQLCKAGLLSNFDEASSLAMDMVIECVDADWTIKQGGLIDDTMRFLFRVSDHDNELPRDKQRPFVRACIALFFDHPFLQTSIMSAFGNISNNSTEGSSILVEMGCVALLGAAISTSDAVSTRKTAAWTLSNVVVDVPEVAFESDIIDVLAQCMATEKSPHVGKELVYVAANLMDANDNPSVFINSGVIDGMINQMMNAVSVGTKQHRLVEEMLDVAAQSLQLVLASNREGDLPIGVLIELVDEATCLGLDVHRLLEFMDVLQGIGVIDAWDPDDGDETGDVTEDSEA</sequence>
<dbReference type="GO" id="GO:0015031">
    <property type="term" value="P:protein transport"/>
    <property type="evidence" value="ECO:0007669"/>
    <property type="project" value="UniProtKB-KW"/>
</dbReference>
<accession>A0A8J6AWV6</accession>
<organism evidence="4 5">
    <name type="scientific">Carpediemonas membranifera</name>
    <dbReference type="NCBI Taxonomy" id="201153"/>
    <lineage>
        <taxon>Eukaryota</taxon>
        <taxon>Metamonada</taxon>
        <taxon>Carpediemonas-like organisms</taxon>
        <taxon>Carpediemonas</taxon>
    </lineage>
</organism>
<dbReference type="AlphaFoldDB" id="A0A8J6AWV6"/>